<dbReference type="HOGENOM" id="CLU_055261_15_2_4"/>
<dbReference type="RefSeq" id="WP_012427404.1">
    <property type="nucleotide sequence ID" value="NC_010676.1"/>
</dbReference>
<feature type="domain" description="Insertion element IS402-like" evidence="1">
    <location>
        <begin position="6"/>
        <end position="76"/>
    </location>
</feature>
<dbReference type="InterPro" id="IPR052909">
    <property type="entry name" value="Transposase_6_like"/>
</dbReference>
<reference evidence="2 3" key="1">
    <citation type="journal article" date="2011" name="J. Bacteriol.">
        <title>Complete genome sequence of the plant growth-promoting endophyte Burkholderia phytofirmans strain PsJN.</title>
        <authorList>
            <person name="Weilharter A."/>
            <person name="Mitter B."/>
            <person name="Shin M.V."/>
            <person name="Chain P.S."/>
            <person name="Nowak J."/>
            <person name="Sessitsch A."/>
        </authorList>
    </citation>
    <scope>NUCLEOTIDE SEQUENCE [LARGE SCALE GENOMIC DNA]</scope>
    <source>
        <strain evidence="3">DSM 17436 / LMG 22146 / PsJN</strain>
    </source>
</reference>
<sequence>MPQLPLSDENWARIEHLFVSANRKGAGRPRRDPRLIVEAVLWVAETGAKWHHLPGHYPPPQTCYIKWREWEKKGLMCAAREILNKEP</sequence>
<dbReference type="InterPro" id="IPR025161">
    <property type="entry name" value="IS402-like_dom"/>
</dbReference>
<evidence type="ECO:0000313" key="3">
    <source>
        <dbReference type="Proteomes" id="UP000001739"/>
    </source>
</evidence>
<evidence type="ECO:0000259" key="1">
    <source>
        <dbReference type="Pfam" id="PF13340"/>
    </source>
</evidence>
<dbReference type="STRING" id="398527.Bphyt_5541"/>
<dbReference type="PANTHER" id="PTHR46637">
    <property type="entry name" value="TIS1421-TRANSPOSASE PROTEIN A"/>
    <property type="match status" value="1"/>
</dbReference>
<organism evidence="2 3">
    <name type="scientific">Paraburkholderia phytofirmans (strain DSM 17436 / LMG 22146 / PsJN)</name>
    <name type="common">Burkholderia phytofirmans</name>
    <dbReference type="NCBI Taxonomy" id="398527"/>
    <lineage>
        <taxon>Bacteria</taxon>
        <taxon>Pseudomonadati</taxon>
        <taxon>Pseudomonadota</taxon>
        <taxon>Betaproteobacteria</taxon>
        <taxon>Burkholderiales</taxon>
        <taxon>Burkholderiaceae</taxon>
        <taxon>Paraburkholderia</taxon>
    </lineage>
</organism>
<dbReference type="KEGG" id="bpy:Bphyt_5541"/>
<gene>
    <name evidence="2" type="ordered locus">Bphyt_5541</name>
</gene>
<evidence type="ECO:0000313" key="2">
    <source>
        <dbReference type="EMBL" id="ACD19896.1"/>
    </source>
</evidence>
<dbReference type="AlphaFoldDB" id="B2TG22"/>
<dbReference type="EMBL" id="CP001053">
    <property type="protein sequence ID" value="ACD19896.1"/>
    <property type="molecule type" value="Genomic_DNA"/>
</dbReference>
<proteinExistence type="predicted"/>
<protein>
    <submittedName>
        <fullName evidence="2">Putative insertion element transposase</fullName>
    </submittedName>
</protein>
<dbReference type="PANTHER" id="PTHR46637:SF1">
    <property type="entry name" value="BLL5188 PROTEIN"/>
    <property type="match status" value="1"/>
</dbReference>
<dbReference type="Pfam" id="PF13340">
    <property type="entry name" value="DUF4096"/>
    <property type="match status" value="1"/>
</dbReference>
<name>B2TG22_PARPJ</name>
<dbReference type="eggNOG" id="COG3293">
    <property type="taxonomic scope" value="Bacteria"/>
</dbReference>
<accession>B2TG22</accession>
<dbReference type="Proteomes" id="UP000001739">
    <property type="component" value="Chromosome 2"/>
</dbReference>